<sequence>MYYPMPIETIRAENRSALPDAPMIDDSPAPPRFAAVRGVLVAGLRGIARAQLRWAERIEPCRRPAPRYRTS</sequence>
<reference evidence="1 2" key="1">
    <citation type="submission" date="2020-07" db="EMBL/GenBank/DDBJ databases">
        <title>Sequencing the genomes of 1000 actinobacteria strains.</title>
        <authorList>
            <person name="Klenk H.-P."/>
        </authorList>
    </citation>
    <scope>NUCLEOTIDE SEQUENCE [LARGE SCALE GENOMIC DNA]</scope>
    <source>
        <strain evidence="1 2">DSM 103164</strain>
    </source>
</reference>
<organism evidence="1 2">
    <name type="scientific">Naumannella cuiyingiana</name>
    <dbReference type="NCBI Taxonomy" id="1347891"/>
    <lineage>
        <taxon>Bacteria</taxon>
        <taxon>Bacillati</taxon>
        <taxon>Actinomycetota</taxon>
        <taxon>Actinomycetes</taxon>
        <taxon>Propionibacteriales</taxon>
        <taxon>Propionibacteriaceae</taxon>
        <taxon>Naumannella</taxon>
    </lineage>
</organism>
<evidence type="ECO:0000313" key="2">
    <source>
        <dbReference type="Proteomes" id="UP000527616"/>
    </source>
</evidence>
<dbReference type="EMBL" id="JACBZS010000001">
    <property type="protein sequence ID" value="NYI69980.1"/>
    <property type="molecule type" value="Genomic_DNA"/>
</dbReference>
<protein>
    <submittedName>
        <fullName evidence="1">Uncharacterized protein</fullName>
    </submittedName>
</protein>
<keyword evidence="2" id="KW-1185">Reference proteome</keyword>
<evidence type="ECO:0000313" key="1">
    <source>
        <dbReference type="EMBL" id="NYI69980.1"/>
    </source>
</evidence>
<accession>A0A7Z0IJW3</accession>
<dbReference type="AlphaFoldDB" id="A0A7Z0IJW3"/>
<comment type="caution">
    <text evidence="1">The sequence shown here is derived from an EMBL/GenBank/DDBJ whole genome shotgun (WGS) entry which is preliminary data.</text>
</comment>
<gene>
    <name evidence="1" type="ORF">GGQ54_000540</name>
</gene>
<proteinExistence type="predicted"/>
<dbReference type="Proteomes" id="UP000527616">
    <property type="component" value="Unassembled WGS sequence"/>
</dbReference>
<name>A0A7Z0IJW3_9ACTN</name>
<dbReference type="RefSeq" id="WP_179443983.1">
    <property type="nucleotide sequence ID" value="NZ_JACBZS010000001.1"/>
</dbReference>